<feature type="transmembrane region" description="Helical" evidence="7">
    <location>
        <begin position="207"/>
        <end position="228"/>
    </location>
</feature>
<feature type="transmembrane region" description="Helical" evidence="7">
    <location>
        <begin position="234"/>
        <end position="260"/>
    </location>
</feature>
<evidence type="ECO:0000313" key="10">
    <source>
        <dbReference type="Proteomes" id="UP000192284"/>
    </source>
</evidence>
<comment type="subcellular location">
    <subcellularLocation>
        <location evidence="1">Cell membrane</location>
        <topology evidence="1">Multi-pass membrane protein</topology>
    </subcellularLocation>
</comment>
<dbReference type="Pfam" id="PF03176">
    <property type="entry name" value="MMPL"/>
    <property type="match status" value="2"/>
</dbReference>
<evidence type="ECO:0000256" key="4">
    <source>
        <dbReference type="ARBA" id="ARBA00022692"/>
    </source>
</evidence>
<dbReference type="PANTHER" id="PTHR33406:SF6">
    <property type="entry name" value="MEMBRANE PROTEIN YDGH-RELATED"/>
    <property type="match status" value="1"/>
</dbReference>
<evidence type="ECO:0000256" key="6">
    <source>
        <dbReference type="ARBA" id="ARBA00023136"/>
    </source>
</evidence>
<keyword evidence="6 7" id="KW-0472">Membrane</keyword>
<evidence type="ECO:0000256" key="2">
    <source>
        <dbReference type="ARBA" id="ARBA00010157"/>
    </source>
</evidence>
<dbReference type="GO" id="GO:0005886">
    <property type="term" value="C:plasma membrane"/>
    <property type="evidence" value="ECO:0007669"/>
    <property type="project" value="UniProtKB-SubCell"/>
</dbReference>
<dbReference type="Gene3D" id="1.20.1640.10">
    <property type="entry name" value="Multidrug efflux transporter AcrB transmembrane domain"/>
    <property type="match status" value="2"/>
</dbReference>
<keyword evidence="3" id="KW-1003">Cell membrane</keyword>
<feature type="transmembrane region" description="Helical" evidence="7">
    <location>
        <begin position="281"/>
        <end position="304"/>
    </location>
</feature>
<feature type="transmembrane region" description="Helical" evidence="7">
    <location>
        <begin position="863"/>
        <end position="883"/>
    </location>
</feature>
<protein>
    <submittedName>
        <fullName evidence="9">Transporter</fullName>
    </submittedName>
</protein>
<feature type="transmembrane region" description="Helical" evidence="7">
    <location>
        <begin position="895"/>
        <end position="920"/>
    </location>
</feature>
<organism evidence="9 10">
    <name type="scientific">Mycobacterium angelicum</name>
    <dbReference type="NCBI Taxonomy" id="470074"/>
    <lineage>
        <taxon>Bacteria</taxon>
        <taxon>Bacillati</taxon>
        <taxon>Actinomycetota</taxon>
        <taxon>Actinomycetes</taxon>
        <taxon>Mycobacteriales</taxon>
        <taxon>Mycobacteriaceae</taxon>
        <taxon>Mycobacterium</taxon>
    </lineage>
</organism>
<keyword evidence="10" id="KW-1185">Reference proteome</keyword>
<evidence type="ECO:0000259" key="8">
    <source>
        <dbReference type="Pfam" id="PF03176"/>
    </source>
</evidence>
<sequence length="942" mass="99340">MIARFIDRYALWVVALWFVGAVVGNSLAPQLEALTAARDQPFAPTGTPSWYAVQHSAAAFSQSPTDNMGYVVLERNGPLTARDRAFCDQLIRALHEDTRHVSAVVDWWAVPALAARGISSDHRVATIFVRLSGLVGTTQASESVIAVRNAVANLHPPDGLQVYVTGPGATVMDEFEAIYKQMKFITLTTFAALLLLLLLLDRSLITAMVPLVSVIAALAVAKPIVAILVEHAVIGVSVFSIGLSIAVVVGVGTGFAIFLIGRYQERRRQEFTPAEAFADAYRAVAPTIIGSTLIVVAPLAAVGFLNFSRISVFGPTGALCTIGVLVVAVCALTLTPALISLAGRADLLRPPPRNRVRRRLRRIGIYVARWPAPILVSSGVLVFILMIGLPAVPIGWDEAAATPGSAESNRGYRAVDRHFADNQLLPDVVTIQSDHDMRSPAGLTALERITAAIMAVPGVRMVQSASHPAGMVSKQAALTTSAGNIGDRLDEFSDLLAARGAAFSGLDNAIGDMVNSIDLTENAMQLGAYGIGGAGLAVHLMQEAITKVRSRAGDISDIFDPLRNFVAALPECRTMPVCSAANESVQWSNGVVDGSVKLANAAEQLGQGIADAAAKAGPSGLPVALANITGQLEQLRGSATGVKDVLNNARPVPVSALPDYLQRLAAVSQGSPGVDLYASRRILTDPSMRVVLDDFFSTNGRATRLIVYGDGHEWGNDGAQRARAITAAIADAIKDGNFKPTAVELTGVGPATRDLQDLMGSDLLRVVGTTLAVIFVIAALLLRSPLAGLIVVGTIATSYLCALGASVLIWQRLLGHSLHWSVLPIAFVLLVAVGSACNLLFALRIREERWAGPRTSIIRAYSATGGVATVAGIVIGTTILALASSRVLSVAQIGVTVGIGLLLDALVVRAFVLPAVMVVLSRRLWWPRQLVSDEPVPEPLTV</sequence>
<dbReference type="NCBIfam" id="TIGR00833">
    <property type="entry name" value="actII"/>
    <property type="match status" value="1"/>
</dbReference>
<dbReference type="EMBL" id="MVHE01000002">
    <property type="protein sequence ID" value="ORA25798.1"/>
    <property type="molecule type" value="Genomic_DNA"/>
</dbReference>
<dbReference type="InterPro" id="IPR004707">
    <property type="entry name" value="MmpL_fam"/>
</dbReference>
<dbReference type="SUPFAM" id="SSF82866">
    <property type="entry name" value="Multidrug efflux transporter AcrB transmembrane domain"/>
    <property type="match status" value="2"/>
</dbReference>
<dbReference type="AlphaFoldDB" id="A0A1X0A7D5"/>
<evidence type="ECO:0000256" key="3">
    <source>
        <dbReference type="ARBA" id="ARBA00022475"/>
    </source>
</evidence>
<dbReference type="InterPro" id="IPR050545">
    <property type="entry name" value="Mycobact_MmpL"/>
</dbReference>
<feature type="transmembrane region" description="Helical" evidence="7">
    <location>
        <begin position="822"/>
        <end position="843"/>
    </location>
</feature>
<proteinExistence type="inferred from homology"/>
<dbReference type="Proteomes" id="UP000192284">
    <property type="component" value="Unassembled WGS sequence"/>
</dbReference>
<comment type="similarity">
    <text evidence="2">Belongs to the resistance-nodulation-cell division (RND) (TC 2.A.6) family. MmpL subfamily.</text>
</comment>
<evidence type="ECO:0000256" key="7">
    <source>
        <dbReference type="SAM" id="Phobius"/>
    </source>
</evidence>
<evidence type="ECO:0000256" key="5">
    <source>
        <dbReference type="ARBA" id="ARBA00022989"/>
    </source>
</evidence>
<feature type="transmembrane region" description="Helical" evidence="7">
    <location>
        <begin position="763"/>
        <end position="782"/>
    </location>
</feature>
<feature type="transmembrane region" description="Helical" evidence="7">
    <location>
        <begin position="363"/>
        <end position="389"/>
    </location>
</feature>
<dbReference type="InterPro" id="IPR004869">
    <property type="entry name" value="MMPL_dom"/>
</dbReference>
<keyword evidence="5 7" id="KW-1133">Transmembrane helix</keyword>
<evidence type="ECO:0000256" key="1">
    <source>
        <dbReference type="ARBA" id="ARBA00004651"/>
    </source>
</evidence>
<feature type="domain" description="Membrane transport protein MMPL" evidence="8">
    <location>
        <begin position="630"/>
        <end position="939"/>
    </location>
</feature>
<dbReference type="OrthoDB" id="2365435at2"/>
<accession>A0A1X0A7D5</accession>
<dbReference type="RefSeq" id="WP_083111290.1">
    <property type="nucleotide sequence ID" value="NZ_JACKTS010000014.1"/>
</dbReference>
<evidence type="ECO:0000313" key="9">
    <source>
        <dbReference type="EMBL" id="ORA25798.1"/>
    </source>
</evidence>
<gene>
    <name evidence="9" type="ORF">BST12_01785</name>
</gene>
<name>A0A1X0A7D5_MYCAN</name>
<keyword evidence="4 7" id="KW-0812">Transmembrane</keyword>
<comment type="caution">
    <text evidence="9">The sequence shown here is derived from an EMBL/GenBank/DDBJ whole genome shotgun (WGS) entry which is preliminary data.</text>
</comment>
<reference evidence="9 10" key="1">
    <citation type="submission" date="2017-02" db="EMBL/GenBank/DDBJ databases">
        <title>The new phylogeny of genus Mycobacterium.</title>
        <authorList>
            <person name="Tortoli E."/>
            <person name="Trovato A."/>
            <person name="Cirillo D.M."/>
        </authorList>
    </citation>
    <scope>NUCLEOTIDE SEQUENCE [LARGE SCALE GENOMIC DNA]</scope>
    <source>
        <strain evidence="9 10">DSM 45057</strain>
    </source>
</reference>
<feature type="domain" description="Membrane transport protein MMPL" evidence="8">
    <location>
        <begin position="42"/>
        <end position="374"/>
    </location>
</feature>
<feature type="transmembrane region" description="Helical" evidence="7">
    <location>
        <begin position="789"/>
        <end position="810"/>
    </location>
</feature>
<feature type="transmembrane region" description="Helical" evidence="7">
    <location>
        <begin position="182"/>
        <end position="200"/>
    </location>
</feature>
<feature type="transmembrane region" description="Helical" evidence="7">
    <location>
        <begin position="316"/>
        <end position="342"/>
    </location>
</feature>
<dbReference type="PANTHER" id="PTHR33406">
    <property type="entry name" value="MEMBRANE PROTEIN MJ1562-RELATED"/>
    <property type="match status" value="1"/>
</dbReference>